<keyword evidence="3 7" id="KW-0223">Dioxygenase</keyword>
<accession>A0A6S6U8Q1</accession>
<keyword evidence="5" id="KW-0408">Iron</keyword>
<organism evidence="7">
    <name type="scientific">uncultured Aureispira sp</name>
    <dbReference type="NCBI Taxonomy" id="1331704"/>
    <lineage>
        <taxon>Bacteria</taxon>
        <taxon>Pseudomonadati</taxon>
        <taxon>Bacteroidota</taxon>
        <taxon>Saprospiria</taxon>
        <taxon>Saprospirales</taxon>
        <taxon>Saprospiraceae</taxon>
        <taxon>Aureispira</taxon>
        <taxon>environmental samples</taxon>
    </lineage>
</organism>
<keyword evidence="2" id="KW-0479">Metal-binding</keyword>
<gene>
    <name evidence="7" type="ORF">HELGO_WM24927</name>
</gene>
<proteinExistence type="inferred from homology"/>
<evidence type="ECO:0000256" key="5">
    <source>
        <dbReference type="ARBA" id="ARBA00023004"/>
    </source>
</evidence>
<keyword evidence="4" id="KW-0560">Oxidoreductase</keyword>
<dbReference type="Pfam" id="PF02668">
    <property type="entry name" value="TauD"/>
    <property type="match status" value="1"/>
</dbReference>
<protein>
    <submittedName>
        <fullName evidence="7">Taurine catabolism dioxygenase</fullName>
    </submittedName>
</protein>
<feature type="domain" description="TauD/TfdA-like" evidence="6">
    <location>
        <begin position="8"/>
        <end position="258"/>
    </location>
</feature>
<sequence>MLGFTFENLDIKNLTQDQFIAIRKAVPLHGVVVIKNQNLCEEDLIAFTHKFGTPVLLPEALRFNNTKREHPELARVSNILPDGTLLKDHTAAEYWHSDGDFWQPGQNYIFNVLYSLIVPKVGGDTGFVDLELAYNSLSEDLKKKIENLEITVSCDEIPDFKDIKPEDRQPDALHRIKHEHIETKKIGLYLGHLFAKLNDLAPAESDTIMGQLTQAIENPANQYVHKWSVGDVLIWDNTAVMHRGMGGYQNFKRLLFRTQAFIEPMK</sequence>
<reference evidence="7" key="1">
    <citation type="submission" date="2020-01" db="EMBL/GenBank/DDBJ databases">
        <authorList>
            <person name="Meier V. D."/>
            <person name="Meier V D."/>
        </authorList>
    </citation>
    <scope>NUCLEOTIDE SEQUENCE</scope>
    <source>
        <strain evidence="7">HLG_WM_MAG_10</strain>
    </source>
</reference>
<dbReference type="GO" id="GO:0016706">
    <property type="term" value="F:2-oxoglutarate-dependent dioxygenase activity"/>
    <property type="evidence" value="ECO:0007669"/>
    <property type="project" value="UniProtKB-ARBA"/>
</dbReference>
<evidence type="ECO:0000256" key="3">
    <source>
        <dbReference type="ARBA" id="ARBA00022964"/>
    </source>
</evidence>
<evidence type="ECO:0000313" key="7">
    <source>
        <dbReference type="EMBL" id="CAA6829546.1"/>
    </source>
</evidence>
<dbReference type="GO" id="GO:0046872">
    <property type="term" value="F:metal ion binding"/>
    <property type="evidence" value="ECO:0007669"/>
    <property type="project" value="UniProtKB-KW"/>
</dbReference>
<evidence type="ECO:0000259" key="6">
    <source>
        <dbReference type="Pfam" id="PF02668"/>
    </source>
</evidence>
<dbReference type="Gene3D" id="3.60.130.10">
    <property type="entry name" value="Clavaminate synthase-like"/>
    <property type="match status" value="1"/>
</dbReference>
<dbReference type="PANTHER" id="PTHR43779">
    <property type="entry name" value="DIOXYGENASE RV0097-RELATED"/>
    <property type="match status" value="1"/>
</dbReference>
<dbReference type="EMBL" id="CACVAQ010000501">
    <property type="protein sequence ID" value="CAA6829546.1"/>
    <property type="molecule type" value="Genomic_DNA"/>
</dbReference>
<dbReference type="PANTHER" id="PTHR43779:SF3">
    <property type="entry name" value="(3R)-3-[(CARBOXYMETHYL)AMINO]FATTY ACID OXYGENASE_DECARBOXYLASE"/>
    <property type="match status" value="1"/>
</dbReference>
<dbReference type="AlphaFoldDB" id="A0A6S6U8Q1"/>
<dbReference type="SUPFAM" id="SSF51197">
    <property type="entry name" value="Clavaminate synthase-like"/>
    <property type="match status" value="1"/>
</dbReference>
<dbReference type="InterPro" id="IPR003819">
    <property type="entry name" value="TauD/TfdA-like"/>
</dbReference>
<evidence type="ECO:0000256" key="4">
    <source>
        <dbReference type="ARBA" id="ARBA00023002"/>
    </source>
</evidence>
<name>A0A6S6U8Q1_9BACT</name>
<evidence type="ECO:0000256" key="1">
    <source>
        <dbReference type="ARBA" id="ARBA00005896"/>
    </source>
</evidence>
<dbReference type="InterPro" id="IPR051178">
    <property type="entry name" value="TfdA_dioxygenase"/>
</dbReference>
<comment type="similarity">
    <text evidence="1">Belongs to the TfdA dioxygenase family.</text>
</comment>
<dbReference type="InterPro" id="IPR042098">
    <property type="entry name" value="TauD-like_sf"/>
</dbReference>
<evidence type="ECO:0000256" key="2">
    <source>
        <dbReference type="ARBA" id="ARBA00022723"/>
    </source>
</evidence>